<feature type="region of interest" description="Disordered" evidence="1">
    <location>
        <begin position="314"/>
        <end position="333"/>
    </location>
</feature>
<dbReference type="InterPro" id="IPR011989">
    <property type="entry name" value="ARM-like"/>
</dbReference>
<dbReference type="EMBL" id="AFRT01002120">
    <property type="protein sequence ID" value="ELU38588.1"/>
    <property type="molecule type" value="Genomic_DNA"/>
</dbReference>
<keyword evidence="3" id="KW-1185">Reference proteome</keyword>
<protein>
    <submittedName>
        <fullName evidence="2">Uncharacterized protein</fullName>
    </submittedName>
</protein>
<dbReference type="STRING" id="983506.L8WP89"/>
<sequence>MDTYLNSSAVNRRHYALTHKVENAPSVQEADTAIWLEIERIKKEIQRGLVSDQCTGGVSHPHVLLYCCCCTLRDCRRSGICAISGSESGCDWATGDEPARIVLALDFITSSPSQFLAPAVAPRLEVLLGHKSQNLRHRALLALRALDGLSREPSDSYLAHQSSTIIRRITRAAREDRIRSDEIGAVGALLIATRDLLQSGAIRPKDVITPIIALLEKTLSNLKQRPPRLVTSLLATLQLGISTNQNSEDFSDESFVEIAKLTTRLVIAFADRPGESNPLIIHKPASPNVLQAFRLLGALPVRILHSLFSPNLAETPSPGSVSQSPSKKPKRNRHPVVVLRPLLVSRDPTERWSGLTCLNSLDVRLWAGLPFEDGSDGTTKLIPPVLDEWEVGAIMRGLSDLDGTIRNLTMDLLYKVDPQLVHAFLEQLLTPPPTATAPTPQPKPVEALEVLSFLYPKDGASFARGVSKIVNITARREQGDGKKSAPAVNDKLVEGVILTVHEGDQAFRSAFVDALLESIERDMDTSSLISPLTPAAAGPSTKSVQTLTLGSKPDPTIILLFATTAIALSKPRSGVEILLTLLPGRGAGIQEVLLLAALRLLPRLEKTDTKAAKESVEEFTKIQTMGRHMRRVRLARMVHLPEFLQALLSHKPPSTSTPEVQSSLSSPKASTLRKVASPSPAVGRTISPEFSTVSLSNSPALRYDAYAPPQSIPRRTRPTPQSPFRRESEIRSSSSDSIVSSDLDAGSSTQKGKRSVSHLELDVTGSANPNADLITLHTVDSPFREENDFGNLSIDEAAARRTPDTSSPPFHTAVTASPHMAQDGGDLAPSDADAIWNSFDSAEADSSSSLGKQTLRGWCDRTPETMGNALRAIEVGFVTQKVGPKPGGYCGWTRIRKPTFSVQVMPLKRRRCLRLFPLPQIVPIRT</sequence>
<reference evidence="2 3" key="1">
    <citation type="journal article" date="2013" name="Nat. Commun.">
        <title>The evolution and pathogenic mechanisms of the rice sheath blight pathogen.</title>
        <authorList>
            <person name="Zheng A."/>
            <person name="Lin R."/>
            <person name="Xu L."/>
            <person name="Qin P."/>
            <person name="Tang C."/>
            <person name="Ai P."/>
            <person name="Zhang D."/>
            <person name="Liu Y."/>
            <person name="Sun Z."/>
            <person name="Feng H."/>
            <person name="Wang Y."/>
            <person name="Chen Y."/>
            <person name="Liang X."/>
            <person name="Fu R."/>
            <person name="Li Q."/>
            <person name="Zhang J."/>
            <person name="Yu X."/>
            <person name="Xie Z."/>
            <person name="Ding L."/>
            <person name="Guan P."/>
            <person name="Tang J."/>
            <person name="Liang Y."/>
            <person name="Wang S."/>
            <person name="Deng Q."/>
            <person name="Li S."/>
            <person name="Zhu J."/>
            <person name="Wang L."/>
            <person name="Liu H."/>
            <person name="Li P."/>
        </authorList>
    </citation>
    <scope>NUCLEOTIDE SEQUENCE [LARGE SCALE GENOMIC DNA]</scope>
    <source>
        <strain evidence="3">AG-1 IA</strain>
    </source>
</reference>
<feature type="region of interest" description="Disordered" evidence="1">
    <location>
        <begin position="799"/>
        <end position="833"/>
    </location>
</feature>
<evidence type="ECO:0000256" key="1">
    <source>
        <dbReference type="SAM" id="MobiDB-lite"/>
    </source>
</evidence>
<comment type="caution">
    <text evidence="2">The sequence shown here is derived from an EMBL/GenBank/DDBJ whole genome shotgun (WGS) entry which is preliminary data.</text>
</comment>
<proteinExistence type="predicted"/>
<name>L8WP89_THACA</name>
<dbReference type="OrthoDB" id="29308at2759"/>
<feature type="compositionally biased region" description="Low complexity" evidence="1">
    <location>
        <begin position="731"/>
        <end position="742"/>
    </location>
</feature>
<feature type="region of interest" description="Disordered" evidence="1">
    <location>
        <begin position="703"/>
        <end position="758"/>
    </location>
</feature>
<evidence type="ECO:0000313" key="3">
    <source>
        <dbReference type="Proteomes" id="UP000011668"/>
    </source>
</evidence>
<feature type="region of interest" description="Disordered" evidence="1">
    <location>
        <begin position="649"/>
        <end position="686"/>
    </location>
</feature>
<evidence type="ECO:0000313" key="2">
    <source>
        <dbReference type="EMBL" id="ELU38588.1"/>
    </source>
</evidence>
<dbReference type="OMA" id="IGYLFCA"/>
<dbReference type="Proteomes" id="UP000011668">
    <property type="component" value="Unassembled WGS sequence"/>
</dbReference>
<feature type="compositionally biased region" description="Polar residues" evidence="1">
    <location>
        <begin position="652"/>
        <end position="669"/>
    </location>
</feature>
<organism evidence="2 3">
    <name type="scientific">Thanatephorus cucumeris (strain AG1-IA)</name>
    <name type="common">Rice sheath blight fungus</name>
    <name type="synonym">Rhizoctonia solani</name>
    <dbReference type="NCBI Taxonomy" id="983506"/>
    <lineage>
        <taxon>Eukaryota</taxon>
        <taxon>Fungi</taxon>
        <taxon>Dikarya</taxon>
        <taxon>Basidiomycota</taxon>
        <taxon>Agaricomycotina</taxon>
        <taxon>Agaricomycetes</taxon>
        <taxon>Cantharellales</taxon>
        <taxon>Ceratobasidiaceae</taxon>
        <taxon>Rhizoctonia</taxon>
        <taxon>Rhizoctonia solani AG-1</taxon>
    </lineage>
</organism>
<feature type="compositionally biased region" description="Polar residues" evidence="1">
    <location>
        <begin position="314"/>
        <end position="326"/>
    </location>
</feature>
<dbReference type="Gene3D" id="1.25.10.10">
    <property type="entry name" value="Leucine-rich Repeat Variant"/>
    <property type="match status" value="1"/>
</dbReference>
<dbReference type="HOGENOM" id="CLU_016899_0_0_1"/>
<gene>
    <name evidence="2" type="ORF">AG1IA_07381</name>
</gene>
<accession>L8WP89</accession>
<dbReference type="AlphaFoldDB" id="L8WP89"/>